<dbReference type="InterPro" id="IPR016164">
    <property type="entry name" value="FAD-linked_Oxase-like_C"/>
</dbReference>
<evidence type="ECO:0000256" key="4">
    <source>
        <dbReference type="ARBA" id="ARBA00023002"/>
    </source>
</evidence>
<dbReference type="InterPro" id="IPR006094">
    <property type="entry name" value="Oxid_FAD_bind_N"/>
</dbReference>
<evidence type="ECO:0000313" key="7">
    <source>
        <dbReference type="Proteomes" id="UP000320776"/>
    </source>
</evidence>
<dbReference type="InterPro" id="IPR016171">
    <property type="entry name" value="Vanillyl_alc_oxidase_C-sub2"/>
</dbReference>
<keyword evidence="2" id="KW-0285">Flavoprotein</keyword>
<dbReference type="PROSITE" id="PS51387">
    <property type="entry name" value="FAD_PCMH"/>
    <property type="match status" value="1"/>
</dbReference>
<dbReference type="FunFam" id="1.10.45.10:FF:000001">
    <property type="entry name" value="D-lactate dehydrogenase mitochondrial"/>
    <property type="match status" value="1"/>
</dbReference>
<evidence type="ECO:0000256" key="3">
    <source>
        <dbReference type="ARBA" id="ARBA00022827"/>
    </source>
</evidence>
<dbReference type="InterPro" id="IPR004113">
    <property type="entry name" value="FAD-bd_oxidored_4_C"/>
</dbReference>
<organism evidence="6 7">
    <name type="scientific">Sporomusa termitida</name>
    <dbReference type="NCBI Taxonomy" id="2377"/>
    <lineage>
        <taxon>Bacteria</taxon>
        <taxon>Bacillati</taxon>
        <taxon>Bacillota</taxon>
        <taxon>Negativicutes</taxon>
        <taxon>Selenomonadales</taxon>
        <taxon>Sporomusaceae</taxon>
        <taxon>Sporomusa</taxon>
    </lineage>
</organism>
<dbReference type="SUPFAM" id="SSF56176">
    <property type="entry name" value="FAD-binding/transporter-associated domain-like"/>
    <property type="match status" value="1"/>
</dbReference>
<dbReference type="Gene3D" id="3.30.465.10">
    <property type="match status" value="1"/>
</dbReference>
<feature type="domain" description="FAD-binding PCMH-type" evidence="5">
    <location>
        <begin position="44"/>
        <end position="223"/>
    </location>
</feature>
<evidence type="ECO:0000256" key="1">
    <source>
        <dbReference type="ARBA" id="ARBA00001974"/>
    </source>
</evidence>
<protein>
    <submittedName>
        <fullName evidence="6">Putative FAD-linked oxidoreductase</fullName>
        <ecNumber evidence="6">1.-.-.-</ecNumber>
    </submittedName>
</protein>
<dbReference type="GO" id="GO:0016491">
    <property type="term" value="F:oxidoreductase activity"/>
    <property type="evidence" value="ECO:0007669"/>
    <property type="project" value="UniProtKB-KW"/>
</dbReference>
<accession>A0A517DQH0</accession>
<keyword evidence="4 6" id="KW-0560">Oxidoreductase</keyword>
<dbReference type="Gene3D" id="3.30.70.2740">
    <property type="match status" value="1"/>
</dbReference>
<keyword evidence="7" id="KW-1185">Reference proteome</keyword>
<dbReference type="RefSeq" id="WP_144349155.1">
    <property type="nucleotide sequence ID" value="NZ_CP036259.1"/>
</dbReference>
<sequence>MPRYAKVTKTIVNQLGTIVGTENVIWGQAIPEQYAYDAGTRKEGLSYPEVLVFPGNRQDVAEILKIANNLLIPVTPRGGGTGLAGGAVPLNGGIVLDLRRMNRIVHIDPAARYMVVEPAVRTMDIQQVAHQHGLLYAGDPCSSDECVIAGNIATNAGGNKAIKYGVTGDQVYELEVVTPQGEIVTLGGRLKKNSTGYGLVRLIAGSEGTLGIITQVTIKLQKLAPLLPNFLAVFPNLAAAISLVGDLLADTVIDPISIELIDRQTVLDLERYQQQKIFVDAIGDCLIIQLEAYTQAEVQKKWIKLQEICHIRGCLAVAEIEGEKIWPARRAWGKAIEVDHPVGVSEDIVVPVDQIEAFVSQLKTLTRAFQFQFRIAGHAGDGNMHIRIIPGEVSALEWPNEVNKFREKLYSATYDLGGRLSGEHGIGLKRKAILRGIIDPVELALMQAIKKAFDPNHILNPGKIFDMMSPATNNADTVILP</sequence>
<dbReference type="EMBL" id="CP036259">
    <property type="protein sequence ID" value="QDR79516.1"/>
    <property type="molecule type" value="Genomic_DNA"/>
</dbReference>
<keyword evidence="3" id="KW-0274">FAD</keyword>
<dbReference type="Gene3D" id="1.10.45.10">
    <property type="entry name" value="Vanillyl-alcohol Oxidase, Chain A, domain 4"/>
    <property type="match status" value="1"/>
</dbReference>
<dbReference type="InterPro" id="IPR016169">
    <property type="entry name" value="FAD-bd_PCMH_sub2"/>
</dbReference>
<comment type="cofactor">
    <cofactor evidence="1">
        <name>FAD</name>
        <dbReference type="ChEBI" id="CHEBI:57692"/>
    </cofactor>
</comment>
<evidence type="ECO:0000259" key="5">
    <source>
        <dbReference type="PROSITE" id="PS51387"/>
    </source>
</evidence>
<dbReference type="InterPro" id="IPR051914">
    <property type="entry name" value="FAD-linked_OxidoTrans_Type4"/>
</dbReference>
<dbReference type="EC" id="1.-.-.-" evidence="6"/>
<evidence type="ECO:0000256" key="2">
    <source>
        <dbReference type="ARBA" id="ARBA00022630"/>
    </source>
</evidence>
<dbReference type="Pfam" id="PF01565">
    <property type="entry name" value="FAD_binding_4"/>
    <property type="match status" value="1"/>
</dbReference>
<dbReference type="PANTHER" id="PTHR42934">
    <property type="entry name" value="GLYCOLATE OXIDASE SUBUNIT GLCD"/>
    <property type="match status" value="1"/>
</dbReference>
<dbReference type="Proteomes" id="UP000320776">
    <property type="component" value="Chromosome"/>
</dbReference>
<proteinExistence type="predicted"/>
<evidence type="ECO:0000313" key="6">
    <source>
        <dbReference type="EMBL" id="QDR79516.1"/>
    </source>
</evidence>
<dbReference type="SUPFAM" id="SSF55103">
    <property type="entry name" value="FAD-linked oxidases, C-terminal domain"/>
    <property type="match status" value="1"/>
</dbReference>
<dbReference type="KEGG" id="sted:SPTER_07910"/>
<dbReference type="InterPro" id="IPR036318">
    <property type="entry name" value="FAD-bd_PCMH-like_sf"/>
</dbReference>
<dbReference type="Pfam" id="PF02913">
    <property type="entry name" value="FAD-oxidase_C"/>
    <property type="match status" value="1"/>
</dbReference>
<gene>
    <name evidence="6" type="ORF">SPTER_07910</name>
</gene>
<dbReference type="PANTHER" id="PTHR42934:SF2">
    <property type="entry name" value="GLYCOLATE OXIDASE SUBUNIT GLCD"/>
    <property type="match status" value="1"/>
</dbReference>
<dbReference type="GO" id="GO:0071949">
    <property type="term" value="F:FAD binding"/>
    <property type="evidence" value="ECO:0007669"/>
    <property type="project" value="InterPro"/>
</dbReference>
<dbReference type="OrthoDB" id="9767256at2"/>
<dbReference type="AlphaFoldDB" id="A0A517DQH0"/>
<name>A0A517DQH0_9FIRM</name>
<reference evidence="6 7" key="1">
    <citation type="submission" date="2019-02" db="EMBL/GenBank/DDBJ databases">
        <title>Closed genome of Sporomusa termitida DSM 4440.</title>
        <authorList>
            <person name="Poehlein A."/>
            <person name="Daniel R."/>
        </authorList>
    </citation>
    <scope>NUCLEOTIDE SEQUENCE [LARGE SCALE GENOMIC DNA]</scope>
    <source>
        <strain evidence="6 7">DSM 4440</strain>
    </source>
</reference>
<dbReference type="InterPro" id="IPR016166">
    <property type="entry name" value="FAD-bd_PCMH"/>
</dbReference>